<proteinExistence type="predicted"/>
<accession>A0ABR2CER0</accession>
<reference evidence="2 3" key="1">
    <citation type="journal article" date="2024" name="G3 (Bethesda)">
        <title>Genome assembly of Hibiscus sabdariffa L. provides insights into metabolisms of medicinal natural products.</title>
        <authorList>
            <person name="Kim T."/>
        </authorList>
    </citation>
    <scope>NUCLEOTIDE SEQUENCE [LARGE SCALE GENOMIC DNA]</scope>
    <source>
        <strain evidence="2">TK-2024</strain>
        <tissue evidence="2">Old leaves</tissue>
    </source>
</reference>
<dbReference type="Proteomes" id="UP001472677">
    <property type="component" value="Unassembled WGS sequence"/>
</dbReference>
<gene>
    <name evidence="2" type="ORF">V6N12_033038</name>
</gene>
<keyword evidence="3" id="KW-1185">Reference proteome</keyword>
<evidence type="ECO:0000256" key="1">
    <source>
        <dbReference type="SAM" id="MobiDB-lite"/>
    </source>
</evidence>
<organism evidence="2 3">
    <name type="scientific">Hibiscus sabdariffa</name>
    <name type="common">roselle</name>
    <dbReference type="NCBI Taxonomy" id="183260"/>
    <lineage>
        <taxon>Eukaryota</taxon>
        <taxon>Viridiplantae</taxon>
        <taxon>Streptophyta</taxon>
        <taxon>Embryophyta</taxon>
        <taxon>Tracheophyta</taxon>
        <taxon>Spermatophyta</taxon>
        <taxon>Magnoliopsida</taxon>
        <taxon>eudicotyledons</taxon>
        <taxon>Gunneridae</taxon>
        <taxon>Pentapetalae</taxon>
        <taxon>rosids</taxon>
        <taxon>malvids</taxon>
        <taxon>Malvales</taxon>
        <taxon>Malvaceae</taxon>
        <taxon>Malvoideae</taxon>
        <taxon>Hibiscus</taxon>
    </lineage>
</organism>
<evidence type="ECO:0000313" key="2">
    <source>
        <dbReference type="EMBL" id="KAK8518046.1"/>
    </source>
</evidence>
<sequence>MCPKKLRAPLPKQSATRSHGRLSIADDDLDAPVPVDSAPEGPPVRPGSDGTTASVPEPVIPTAAAPMARSPPAPAEASVAANPRDSSVPSETADPAEEAGDDVSPESDASDVAADRSNLIDAPYYPMNHTETSDMLEEAFEIS</sequence>
<feature type="region of interest" description="Disordered" evidence="1">
    <location>
        <begin position="1"/>
        <end position="143"/>
    </location>
</feature>
<protein>
    <submittedName>
        <fullName evidence="2">Uncharacterized protein</fullName>
    </submittedName>
</protein>
<evidence type="ECO:0000313" key="3">
    <source>
        <dbReference type="Proteomes" id="UP001472677"/>
    </source>
</evidence>
<feature type="compositionally biased region" description="Acidic residues" evidence="1">
    <location>
        <begin position="94"/>
        <end position="109"/>
    </location>
</feature>
<comment type="caution">
    <text evidence="2">The sequence shown here is derived from an EMBL/GenBank/DDBJ whole genome shotgun (WGS) entry which is preliminary data.</text>
</comment>
<dbReference type="EMBL" id="JBBPBM010000054">
    <property type="protein sequence ID" value="KAK8518046.1"/>
    <property type="molecule type" value="Genomic_DNA"/>
</dbReference>
<feature type="compositionally biased region" description="Acidic residues" evidence="1">
    <location>
        <begin position="134"/>
        <end position="143"/>
    </location>
</feature>
<name>A0ABR2CER0_9ROSI</name>